<dbReference type="GO" id="GO:0016874">
    <property type="term" value="F:ligase activity"/>
    <property type="evidence" value="ECO:0007669"/>
    <property type="project" value="UniProtKB-KW"/>
</dbReference>
<protein>
    <submittedName>
        <fullName evidence="3">DM13 domain-containing protein</fullName>
    </submittedName>
    <submittedName>
        <fullName evidence="2">Phenylalanine--tRNA ligase</fullName>
    </submittedName>
</protein>
<dbReference type="Pfam" id="PF10517">
    <property type="entry name" value="DM13"/>
    <property type="match status" value="1"/>
</dbReference>
<keyword evidence="2" id="KW-0436">Ligase</keyword>
<evidence type="ECO:0000313" key="4">
    <source>
        <dbReference type="Proteomes" id="UP000576645"/>
    </source>
</evidence>
<comment type="caution">
    <text evidence="2">The sequence shown here is derived from an EMBL/GenBank/DDBJ whole genome shotgun (WGS) entry which is preliminary data.</text>
</comment>
<dbReference type="AlphaFoldDB" id="A0A2A2CMM7"/>
<dbReference type="KEGG" id="vct:JV59_17780"/>
<dbReference type="Proteomes" id="UP000576645">
    <property type="component" value="Unassembled WGS sequence"/>
</dbReference>
<evidence type="ECO:0000313" key="3">
    <source>
        <dbReference type="EMBL" id="NOJ23682.1"/>
    </source>
</evidence>
<sequence length="155" mass="17427">MKRIFLLFTHLICGAIGFAVGIYALPILIQPDSPSMSSVESVTNNAVYTATFQRDRKDSDFLHWGEGSVSISNDQIAFVGELAPGPDYKLYLSPQFIETEVDFNQQKHTMVKVGEVKTFDRFALNLPTDVDLGEYNTVIVWCETFGEFITSARFK</sequence>
<reference evidence="2" key="1">
    <citation type="journal article" date="2015" name="BMC Genomics">
        <title>Genome mining reveals unlocked bioactive potential of marine Gram-negative bacteria.</title>
        <authorList>
            <person name="Machado H."/>
            <person name="Sonnenschein E.C."/>
            <person name="Melchiorsen J."/>
            <person name="Gram L."/>
        </authorList>
    </citation>
    <scope>NUCLEOTIDE SEQUENCE</scope>
    <source>
        <strain evidence="2">S2052</strain>
    </source>
</reference>
<accession>A0A2A2CMM7</accession>
<reference evidence="3 4" key="2">
    <citation type="submission" date="2019-09" db="EMBL/GenBank/DDBJ databases">
        <title>Draft genome sequencing and comparative genomics of hatchery-associated Vibrios.</title>
        <authorList>
            <person name="Kehlet-Delgado H."/>
            <person name="Mueller R.S."/>
        </authorList>
    </citation>
    <scope>NUCLEOTIDE SEQUENCE [LARGE SCALE GENOMIC DNA]</scope>
    <source>
        <strain evidence="3 4">09-121-3</strain>
    </source>
</reference>
<organism evidence="2">
    <name type="scientific">Vibrio coralliilyticus</name>
    <dbReference type="NCBI Taxonomy" id="190893"/>
    <lineage>
        <taxon>Bacteria</taxon>
        <taxon>Pseudomonadati</taxon>
        <taxon>Pseudomonadota</taxon>
        <taxon>Gammaproteobacteria</taxon>
        <taxon>Vibrionales</taxon>
        <taxon>Vibrionaceae</taxon>
        <taxon>Vibrio</taxon>
    </lineage>
</organism>
<dbReference type="PROSITE" id="PS51549">
    <property type="entry name" value="DM13"/>
    <property type="match status" value="1"/>
</dbReference>
<evidence type="ECO:0000313" key="2">
    <source>
        <dbReference type="EMBL" id="KJY73188.1"/>
    </source>
</evidence>
<dbReference type="EMBL" id="JXXR01000011">
    <property type="protein sequence ID" value="KJY73188.1"/>
    <property type="molecule type" value="Genomic_DNA"/>
</dbReference>
<evidence type="ECO:0000259" key="1">
    <source>
        <dbReference type="PROSITE" id="PS51549"/>
    </source>
</evidence>
<dbReference type="RefSeq" id="WP_006960716.1">
    <property type="nucleotide sequence ID" value="NZ_CM004383.1"/>
</dbReference>
<name>A0A2A2CMM7_9VIBR</name>
<dbReference type="EMBL" id="VTXP01000006">
    <property type="protein sequence ID" value="NOJ23682.1"/>
    <property type="molecule type" value="Genomic_DNA"/>
</dbReference>
<dbReference type="InterPro" id="IPR019545">
    <property type="entry name" value="DM13_domain"/>
</dbReference>
<dbReference type="STRING" id="190893.BA953_18035"/>
<dbReference type="GeneID" id="93943434"/>
<gene>
    <name evidence="3" type="ORF">F0238_13175</name>
    <name evidence="2" type="ORF">TW71_10445</name>
</gene>
<feature type="domain" description="DM13" evidence="1">
    <location>
        <begin position="50"/>
        <end position="155"/>
    </location>
</feature>
<dbReference type="OrthoDB" id="6106486at2"/>
<proteinExistence type="predicted"/>